<feature type="compositionally biased region" description="Acidic residues" evidence="1">
    <location>
        <begin position="290"/>
        <end position="333"/>
    </location>
</feature>
<feature type="compositionally biased region" description="Basic and acidic residues" evidence="1">
    <location>
        <begin position="260"/>
        <end position="281"/>
    </location>
</feature>
<sequence length="709" mass="78424">MKQASIKSIVSKHAKTAKDKYSKNHSYSSFWMDKAWGAGDKFAGLGANSKGTSDVIKAIKLAGYHRAIGNFAKILTKRDIKLVFQGNTSYTDGNTISLSADIKDANFDLHVALALHESAHCVMTDFAATQNVRMSTTRQWQYLFPLINWIEDRRIDQFVFSTSPGYRAYYHKLYDTYFVSDAITKALKSRKFRDASDWESWEMRIINSLNPAADPNAMPGLKQVLDLIDTANIARLRTTQDVIEIAEQVYDLINQGLAKAQKEQEEQEKDGDPQDKQDQGKGGKGQGNGEESEDKDSNDDDGDSNDGGEDGDDDESGDGSGEEGGETLEDLSNAEEREARQALDKQKELGEGRVAERKEGTKNLQNKVNSLTKVAAEIQQVGGEDGLNSFTAVTYDLTKNGRLFMEYLGIISAEKPDTRVMYAHPLHEAIGTYFSTYYSGRTSKAVQQGFNQGAMLGRKLQLRNEERELVTNRLRTGGLDTKRIAHAGYGVENIFKQIHVDKYKGVNMHISLDASGSMGGDKWQNAVSMTVAIAKAAKHCTNMHVQVSLRHTANDRSNSPVIITVYDSRVNPLQQLQMALNVACVNSVTPEGLCFEAQYKRNMFIPSSTTCDSYLINFSDGAPGGTGNYYGDLAQKHTRKYMGLLEGQLNMKVISFFIESGYDTSRKPVVSDFFASMYGAKNSFAVTATDLMGIARAMNAKFLAPTAKM</sequence>
<gene>
    <name evidence="2" type="ORF">UFOVP450_108</name>
</gene>
<feature type="region of interest" description="Disordered" evidence="1">
    <location>
        <begin position="260"/>
        <end position="360"/>
    </location>
</feature>
<accession>A0A6J5MDC1</accession>
<evidence type="ECO:0000256" key="1">
    <source>
        <dbReference type="SAM" id="MobiDB-lite"/>
    </source>
</evidence>
<protein>
    <submittedName>
        <fullName evidence="2">Uncharacterized protein</fullName>
    </submittedName>
</protein>
<proteinExistence type="predicted"/>
<organism evidence="2">
    <name type="scientific">uncultured Caudovirales phage</name>
    <dbReference type="NCBI Taxonomy" id="2100421"/>
    <lineage>
        <taxon>Viruses</taxon>
        <taxon>Duplodnaviria</taxon>
        <taxon>Heunggongvirae</taxon>
        <taxon>Uroviricota</taxon>
        <taxon>Caudoviricetes</taxon>
        <taxon>Peduoviridae</taxon>
        <taxon>Maltschvirus</taxon>
        <taxon>Maltschvirus maltsch</taxon>
    </lineage>
</organism>
<evidence type="ECO:0000313" key="2">
    <source>
        <dbReference type="EMBL" id="CAB4143313.1"/>
    </source>
</evidence>
<dbReference type="EMBL" id="LR796421">
    <property type="protein sequence ID" value="CAB4143313.1"/>
    <property type="molecule type" value="Genomic_DNA"/>
</dbReference>
<reference evidence="2" key="1">
    <citation type="submission" date="2020-04" db="EMBL/GenBank/DDBJ databases">
        <authorList>
            <person name="Chiriac C."/>
            <person name="Salcher M."/>
            <person name="Ghai R."/>
            <person name="Kavagutti S V."/>
        </authorList>
    </citation>
    <scope>NUCLEOTIDE SEQUENCE</scope>
</reference>
<feature type="compositionally biased region" description="Basic and acidic residues" evidence="1">
    <location>
        <begin position="334"/>
        <end position="360"/>
    </location>
</feature>
<name>A0A6J5MDC1_9CAUD</name>